<evidence type="ECO:0000313" key="3">
    <source>
        <dbReference type="Proteomes" id="UP000487268"/>
    </source>
</evidence>
<keyword evidence="1" id="KW-0472">Membrane</keyword>
<dbReference type="Proteomes" id="UP000487268">
    <property type="component" value="Unassembled WGS sequence"/>
</dbReference>
<evidence type="ECO:0000313" key="2">
    <source>
        <dbReference type="EMBL" id="MQY07159.1"/>
    </source>
</evidence>
<accession>A0A7K0C151</accession>
<keyword evidence="1" id="KW-1133">Transmembrane helix</keyword>
<proteinExistence type="predicted"/>
<dbReference type="AlphaFoldDB" id="A0A7K0C151"/>
<dbReference type="EMBL" id="WEGH01000003">
    <property type="protein sequence ID" value="MQY07159.1"/>
    <property type="molecule type" value="Genomic_DNA"/>
</dbReference>
<evidence type="ECO:0000256" key="1">
    <source>
        <dbReference type="SAM" id="Phobius"/>
    </source>
</evidence>
<organism evidence="2 3">
    <name type="scientific">Actinomadura macrotermitis</name>
    <dbReference type="NCBI Taxonomy" id="2585200"/>
    <lineage>
        <taxon>Bacteria</taxon>
        <taxon>Bacillati</taxon>
        <taxon>Actinomycetota</taxon>
        <taxon>Actinomycetes</taxon>
        <taxon>Streptosporangiales</taxon>
        <taxon>Thermomonosporaceae</taxon>
        <taxon>Actinomadura</taxon>
    </lineage>
</organism>
<protein>
    <submittedName>
        <fullName evidence="2">Uncharacterized protein</fullName>
    </submittedName>
</protein>
<dbReference type="OrthoDB" id="2109063at201174"/>
<feature type="transmembrane region" description="Helical" evidence="1">
    <location>
        <begin position="42"/>
        <end position="64"/>
    </location>
</feature>
<gene>
    <name evidence="2" type="ORF">ACRB68_52580</name>
</gene>
<reference evidence="2 3" key="1">
    <citation type="submission" date="2019-10" db="EMBL/GenBank/DDBJ databases">
        <title>Actinomadura rubteroloni sp. nov. and Actinomadura macrotermitis sp. nov., isolated from the gut of fungus growing-termite Macrotermes natalensis.</title>
        <authorList>
            <person name="Benndorf R."/>
            <person name="Martin K."/>
            <person name="Kuefner M."/>
            <person name="De Beer W."/>
            <person name="Kaster A.-K."/>
            <person name="Vollmers J."/>
            <person name="Poulsen M."/>
            <person name="Beemelmanns C."/>
        </authorList>
    </citation>
    <scope>NUCLEOTIDE SEQUENCE [LARGE SCALE GENOMIC DNA]</scope>
    <source>
        <strain evidence="2 3">RB68</strain>
    </source>
</reference>
<comment type="caution">
    <text evidence="2">The sequence shown here is derived from an EMBL/GenBank/DDBJ whole genome shotgun (WGS) entry which is preliminary data.</text>
</comment>
<keyword evidence="1" id="KW-0812">Transmembrane</keyword>
<name>A0A7K0C151_9ACTN</name>
<dbReference type="RefSeq" id="WP_153536801.1">
    <property type="nucleotide sequence ID" value="NZ_WEGH01000003.1"/>
</dbReference>
<keyword evidence="3" id="KW-1185">Reference proteome</keyword>
<sequence>MALLWIIAIAVGAAVVLLNGPVARLLERKQKTFKDPTAHRVGLYRLVVIFWGLLLAGIGTTNLIG</sequence>